<evidence type="ECO:0000313" key="3">
    <source>
        <dbReference type="EMBL" id="QND70345.1"/>
    </source>
</evidence>
<dbReference type="SUPFAM" id="SSF53756">
    <property type="entry name" value="UDP-Glycosyltransferase/glycogen phosphorylase"/>
    <property type="match status" value="1"/>
</dbReference>
<evidence type="ECO:0000259" key="1">
    <source>
        <dbReference type="Pfam" id="PF00534"/>
    </source>
</evidence>
<accession>A0A7G6TUB3</accession>
<feature type="domain" description="Glycosyltransferase subfamily 4-like N-terminal" evidence="2">
    <location>
        <begin position="5"/>
        <end position="141"/>
    </location>
</feature>
<dbReference type="InterPro" id="IPR001296">
    <property type="entry name" value="Glyco_trans_1"/>
</dbReference>
<dbReference type="PANTHER" id="PTHR12526:SF638">
    <property type="entry name" value="SPORE COAT PROTEIN SA"/>
    <property type="match status" value="1"/>
</dbReference>
<evidence type="ECO:0000259" key="2">
    <source>
        <dbReference type="Pfam" id="PF13477"/>
    </source>
</evidence>
<reference evidence="4" key="1">
    <citation type="journal article" date="2020" name="Mol. Plant Microbe">
        <title>Rhizobial microsymbionts of the narrowly endemic Oxytropis species growing in Kamchatka are characterized by significant genetic diversity and possess a set of genes that are associated with T3SS and T6SS secretion systems and can affect the development of symbiosis.</title>
        <authorList>
            <person name="Safronova V."/>
            <person name="Guro P."/>
            <person name="Sazanova A."/>
            <person name="Kuznetsova I."/>
            <person name="Belimov A."/>
            <person name="Yakubov V."/>
            <person name="Chirak E."/>
            <person name="Afonin A."/>
            <person name="Gogolev Y."/>
            <person name="Andronov E."/>
            <person name="Tikhonovich I."/>
        </authorList>
    </citation>
    <scope>NUCLEOTIDE SEQUENCE [LARGE SCALE GENOMIC DNA]</scope>
    <source>
        <strain evidence="4">581</strain>
    </source>
</reference>
<dbReference type="GO" id="GO:0016757">
    <property type="term" value="F:glycosyltransferase activity"/>
    <property type="evidence" value="ECO:0007669"/>
    <property type="project" value="InterPro"/>
</dbReference>
<dbReference type="PANTHER" id="PTHR12526">
    <property type="entry name" value="GLYCOSYLTRANSFERASE"/>
    <property type="match status" value="1"/>
</dbReference>
<feature type="domain" description="Glycosyl transferase family 1" evidence="1">
    <location>
        <begin position="190"/>
        <end position="349"/>
    </location>
</feature>
<dbReference type="Pfam" id="PF00534">
    <property type="entry name" value="Glycos_transf_1"/>
    <property type="match status" value="1"/>
</dbReference>
<dbReference type="Proteomes" id="UP000515291">
    <property type="component" value="Chromosome"/>
</dbReference>
<proteinExistence type="predicted"/>
<organism evidence="3 4">
    <name type="scientific">Tardiphaga robiniae</name>
    <dbReference type="NCBI Taxonomy" id="943830"/>
    <lineage>
        <taxon>Bacteria</taxon>
        <taxon>Pseudomonadati</taxon>
        <taxon>Pseudomonadota</taxon>
        <taxon>Alphaproteobacteria</taxon>
        <taxon>Hyphomicrobiales</taxon>
        <taxon>Nitrobacteraceae</taxon>
        <taxon>Tardiphaga</taxon>
    </lineage>
</organism>
<dbReference type="AlphaFoldDB" id="A0A7G6TUB3"/>
<dbReference type="Gene3D" id="3.40.50.2000">
    <property type="entry name" value="Glycogen Phosphorylase B"/>
    <property type="match status" value="2"/>
</dbReference>
<sequence length="380" mass="42161">MPSQILYFAPEDWAFLEHFTVTGRAAQRAGFEVSVVTRVRNHRARLEAEGFRVLPFESERSNLGPLYNVLVMMRMIRTIRAVKPDIVHCIGLRMVILAGIAARLARVRQLVLLPTGLVYFWINDDLKERAMRRVVRLLVDKILNRADTEFIFENAEDPVELGIAPDAANLTIIGGVGVDPAEYPFVPPPGGSPIKVAVVGRMLKGKGIAEAVAATKQAHAKGTAVELHLYGAIDPSSRMTLTEETLRGWEKEGPIFWHGRVSNIGHIWGTHHIAMLLSYREGLPRSLIEAAAAGRPIITTDVVGCRSVITDQIEGFIVPKGDVEQAAARLQQLIQDEPLRTRMGMAAHQRFLQRFTAEAVGRTIYGVYSRIQARMPARPT</sequence>
<dbReference type="CDD" id="cd03808">
    <property type="entry name" value="GT4_CapM-like"/>
    <property type="match status" value="1"/>
</dbReference>
<dbReference type="InterPro" id="IPR028098">
    <property type="entry name" value="Glyco_trans_4-like_N"/>
</dbReference>
<dbReference type="EMBL" id="CP050292">
    <property type="protein sequence ID" value="QND70345.1"/>
    <property type="molecule type" value="Genomic_DNA"/>
</dbReference>
<dbReference type="Pfam" id="PF13477">
    <property type="entry name" value="Glyco_trans_4_2"/>
    <property type="match status" value="1"/>
</dbReference>
<protein>
    <submittedName>
        <fullName evidence="3">Glycosyltransferase family 4 protein</fullName>
    </submittedName>
</protein>
<evidence type="ECO:0000313" key="4">
    <source>
        <dbReference type="Proteomes" id="UP000515291"/>
    </source>
</evidence>
<dbReference type="KEGG" id="trb:HB776_03140"/>
<gene>
    <name evidence="3" type="ORF">HB776_03140</name>
</gene>
<keyword evidence="3" id="KW-0808">Transferase</keyword>
<name>A0A7G6TUB3_9BRAD</name>
<dbReference type="RefSeq" id="WP_120290576.1">
    <property type="nucleotide sequence ID" value="NZ_CP050292.1"/>
</dbReference>